<feature type="non-terminal residue" evidence="1">
    <location>
        <position position="1"/>
    </location>
</feature>
<evidence type="ECO:0000313" key="1">
    <source>
        <dbReference type="EMBL" id="GAF72063.1"/>
    </source>
</evidence>
<name>X0RTF5_9ZZZZ</name>
<reference evidence="1" key="1">
    <citation type="journal article" date="2014" name="Front. Microbiol.">
        <title>High frequency of phylogenetically diverse reductive dehalogenase-homologous genes in deep subseafloor sedimentary metagenomes.</title>
        <authorList>
            <person name="Kawai M."/>
            <person name="Futagami T."/>
            <person name="Toyoda A."/>
            <person name="Takaki Y."/>
            <person name="Nishi S."/>
            <person name="Hori S."/>
            <person name="Arai W."/>
            <person name="Tsubouchi T."/>
            <person name="Morono Y."/>
            <person name="Uchiyama I."/>
            <person name="Ito T."/>
            <person name="Fujiyama A."/>
            <person name="Inagaki F."/>
            <person name="Takami H."/>
        </authorList>
    </citation>
    <scope>NUCLEOTIDE SEQUENCE</scope>
    <source>
        <strain evidence="1">Expedition CK06-06</strain>
    </source>
</reference>
<protein>
    <submittedName>
        <fullName evidence="1">Uncharacterized protein</fullName>
    </submittedName>
</protein>
<proteinExistence type="predicted"/>
<dbReference type="AlphaFoldDB" id="X0RTF5"/>
<gene>
    <name evidence="1" type="ORF">S01H1_15282</name>
</gene>
<sequence length="118" mass="13841">RLEAGLTAVEAVRKSDADPVQDEKLEDLQEEIVAMRLNEHNDIRDDAIVHEMVKENVRMIQFQYERMDERLKREIVVHDKIRGRLEARIHGLESHVFTSHPQMKHLHLDPSHLPHGSE</sequence>
<dbReference type="EMBL" id="BARS01007974">
    <property type="protein sequence ID" value="GAF72063.1"/>
    <property type="molecule type" value="Genomic_DNA"/>
</dbReference>
<organism evidence="1">
    <name type="scientific">marine sediment metagenome</name>
    <dbReference type="NCBI Taxonomy" id="412755"/>
    <lineage>
        <taxon>unclassified sequences</taxon>
        <taxon>metagenomes</taxon>
        <taxon>ecological metagenomes</taxon>
    </lineage>
</organism>
<accession>X0RTF5</accession>
<comment type="caution">
    <text evidence="1">The sequence shown here is derived from an EMBL/GenBank/DDBJ whole genome shotgun (WGS) entry which is preliminary data.</text>
</comment>